<dbReference type="PANTHER" id="PTHR12286:SF5">
    <property type="entry name" value="SACCHAROPINE DEHYDROGENASE-LIKE OXIDOREDUCTASE"/>
    <property type="match status" value="1"/>
</dbReference>
<reference evidence="2 3" key="1">
    <citation type="submission" date="2014-08" db="EMBL/GenBank/DDBJ databases">
        <title>Complete genome sequence of Corynebacterium sphenisci CECT 5990(T) (=DSM 44792(T)), isolated from healthy wild penguins.</title>
        <authorList>
            <person name="Ruckert C."/>
            <person name="Albersmeier A."/>
            <person name="Winkler A."/>
            <person name="Kalinowski J."/>
        </authorList>
    </citation>
    <scope>NUCLEOTIDE SEQUENCE [LARGE SCALE GENOMIC DNA]</scope>
    <source>
        <strain evidence="2 3">DSM 44792</strain>
    </source>
</reference>
<dbReference type="InterPro" id="IPR051276">
    <property type="entry name" value="Saccharopine_DH-like_oxidrdct"/>
</dbReference>
<accession>A0A1L7CVH8</accession>
<sequence>MDIILAGGTGFVGRLTAEYLAAHAPAGTRVGLAGRNPVRLAAVRDALPGADGWPLLAADLNDPADAARVAAAAPVVVSTVGPYDRLGRPLAAACARAGADYLDLTGEVLFHRWSVAHLDAIAAGTGARLVHSCGFDSVPSDMAVAELAAAAPGELATVELVVEELVGGVSGGTVASLRGQLAAMRADPAARAIVDDPWALAPAAPADHRTRRPVRVAPGPRGRLAPFFMAPYNTRLVRRSAMLAGYGGRFDYAERLRVRSPARALAVRAGLAAGAAALYFPPTARLLARRLPAPGEGPTAAERARGRFRMRAHARTRTGARLAATVALDRDPGYEGTALMLGEAALTLLLDRDRLPAAAGALTPATGLGAPYADRLRAAGMTLMAHP</sequence>
<feature type="domain" description="Saccharopine dehydrogenase NADP binding" evidence="1">
    <location>
        <begin position="6"/>
        <end position="105"/>
    </location>
</feature>
<proteinExistence type="predicted"/>
<dbReference type="Pfam" id="PF03435">
    <property type="entry name" value="Sacchrp_dh_NADP"/>
    <property type="match status" value="1"/>
</dbReference>
<dbReference type="AlphaFoldDB" id="A0A1L7CVH8"/>
<protein>
    <recommendedName>
        <fullName evidence="1">Saccharopine dehydrogenase NADP binding domain-containing protein</fullName>
    </recommendedName>
</protein>
<dbReference type="GO" id="GO:0005886">
    <property type="term" value="C:plasma membrane"/>
    <property type="evidence" value="ECO:0007669"/>
    <property type="project" value="TreeGrafter"/>
</dbReference>
<dbReference type="STRING" id="1437874.CSPHI_00480"/>
<dbReference type="GO" id="GO:0009247">
    <property type="term" value="P:glycolipid biosynthetic process"/>
    <property type="evidence" value="ECO:0007669"/>
    <property type="project" value="TreeGrafter"/>
</dbReference>
<organism evidence="2 3">
    <name type="scientific">Corynebacterium sphenisci DSM 44792</name>
    <dbReference type="NCBI Taxonomy" id="1437874"/>
    <lineage>
        <taxon>Bacteria</taxon>
        <taxon>Bacillati</taxon>
        <taxon>Actinomycetota</taxon>
        <taxon>Actinomycetes</taxon>
        <taxon>Mycobacteriales</taxon>
        <taxon>Corynebacteriaceae</taxon>
        <taxon>Corynebacterium</taxon>
    </lineage>
</organism>
<gene>
    <name evidence="2" type="ORF">CSPHI_00480</name>
</gene>
<evidence type="ECO:0000259" key="1">
    <source>
        <dbReference type="Pfam" id="PF03435"/>
    </source>
</evidence>
<dbReference type="EMBL" id="CP009248">
    <property type="protein sequence ID" value="APT89818.1"/>
    <property type="molecule type" value="Genomic_DNA"/>
</dbReference>
<dbReference type="InterPro" id="IPR005097">
    <property type="entry name" value="Sacchrp_dh_NADP-bd"/>
</dbReference>
<dbReference type="KEGG" id="csph:CSPHI_00480"/>
<dbReference type="OrthoDB" id="4369409at2"/>
<dbReference type="InterPro" id="IPR036291">
    <property type="entry name" value="NAD(P)-bd_dom_sf"/>
</dbReference>
<keyword evidence="3" id="KW-1185">Reference proteome</keyword>
<dbReference type="SUPFAM" id="SSF51735">
    <property type="entry name" value="NAD(P)-binding Rossmann-fold domains"/>
    <property type="match status" value="1"/>
</dbReference>
<name>A0A1L7CVH8_9CORY</name>
<dbReference type="Gene3D" id="3.40.50.720">
    <property type="entry name" value="NAD(P)-binding Rossmann-like Domain"/>
    <property type="match status" value="1"/>
</dbReference>
<evidence type="ECO:0000313" key="3">
    <source>
        <dbReference type="Proteomes" id="UP000185469"/>
    </source>
</evidence>
<dbReference type="Proteomes" id="UP000185469">
    <property type="component" value="Chromosome"/>
</dbReference>
<dbReference type="PANTHER" id="PTHR12286">
    <property type="entry name" value="SACCHAROPINE DEHYDROGENASE-LIKE OXIDOREDUCTASE"/>
    <property type="match status" value="1"/>
</dbReference>
<dbReference type="RefSeq" id="WP_075691011.1">
    <property type="nucleotide sequence ID" value="NZ_CP009248.1"/>
</dbReference>
<evidence type="ECO:0000313" key="2">
    <source>
        <dbReference type="EMBL" id="APT89818.1"/>
    </source>
</evidence>